<organism evidence="3 4">
    <name type="scientific">Catonella morbi ATCC 51271</name>
    <dbReference type="NCBI Taxonomy" id="592026"/>
    <lineage>
        <taxon>Bacteria</taxon>
        <taxon>Bacillati</taxon>
        <taxon>Bacillota</taxon>
        <taxon>Clostridia</taxon>
        <taxon>Lachnospirales</taxon>
        <taxon>Lachnospiraceae</taxon>
        <taxon>Catonella</taxon>
    </lineage>
</organism>
<evidence type="ECO:0000256" key="2">
    <source>
        <dbReference type="SAM" id="SignalP"/>
    </source>
</evidence>
<dbReference type="AlphaFoldDB" id="V2Y6W3"/>
<evidence type="ECO:0008006" key="5">
    <source>
        <dbReference type="Google" id="ProtNLM"/>
    </source>
</evidence>
<dbReference type="RefSeq" id="WP_023353886.1">
    <property type="nucleotide sequence ID" value="NZ_KI535367.1"/>
</dbReference>
<evidence type="ECO:0000256" key="1">
    <source>
        <dbReference type="ARBA" id="ARBA00006987"/>
    </source>
</evidence>
<proteinExistence type="inferred from homology"/>
<name>V2Y6W3_9FIRM</name>
<dbReference type="Gene3D" id="3.40.190.150">
    <property type="entry name" value="Bordetella uptake gene, domain 1"/>
    <property type="match status" value="1"/>
</dbReference>
<feature type="signal peptide" evidence="2">
    <location>
        <begin position="1"/>
        <end position="20"/>
    </location>
</feature>
<dbReference type="PANTHER" id="PTHR42928:SF5">
    <property type="entry name" value="BLR1237 PROTEIN"/>
    <property type="match status" value="1"/>
</dbReference>
<comment type="caution">
    <text evidence="3">The sequence shown here is derived from an EMBL/GenBank/DDBJ whole genome shotgun (WGS) entry which is preliminary data.</text>
</comment>
<dbReference type="InterPro" id="IPR005064">
    <property type="entry name" value="BUG"/>
</dbReference>
<comment type="similarity">
    <text evidence="1">Belongs to the UPF0065 (bug) family.</text>
</comment>
<dbReference type="Gene3D" id="3.40.190.10">
    <property type="entry name" value="Periplasmic binding protein-like II"/>
    <property type="match status" value="1"/>
</dbReference>
<dbReference type="Pfam" id="PF03401">
    <property type="entry name" value="TctC"/>
    <property type="match status" value="1"/>
</dbReference>
<dbReference type="EMBL" id="ACIL03000007">
    <property type="protein sequence ID" value="ESL03837.1"/>
    <property type="molecule type" value="Genomic_DNA"/>
</dbReference>
<protein>
    <recommendedName>
        <fullName evidence="5">Tripartite tricarboxylate transporter family receptor</fullName>
    </recommendedName>
</protein>
<dbReference type="HOGENOM" id="CLU_045683_1_2_9"/>
<sequence>MKKRLAAVLLGLSVITSALSGCGGSSGSSKDFPTKDLSAVCYYAAGGTTDTCVRSVINAIPKKDLSKNIIVSNVAGGSGLVGFNQFMNTEADGYTIGVYNCDMVLSYALGNTDVDSSKVIPLAMIEQDPYLLVVAKDAPYNTFEEFVKYCKENPGKVSIGDTGEGAVPHLVYTALNKKLGLDVTTVSYDSSANSVLAVVSGECMATVAAPGAAQGQLEADAVKAIASTGKKRLDSYPDVPTMAETFEELKDMNILSWITLAVREGAPDEAVTYLTKIFSEAAASEGYAETLKSFSFQAVPKMEHKDILSFVAEQQTYYESLIK</sequence>
<gene>
    <name evidence="3" type="ORF">GCWU0000282_001004</name>
</gene>
<dbReference type="PROSITE" id="PS51257">
    <property type="entry name" value="PROKAR_LIPOPROTEIN"/>
    <property type="match status" value="1"/>
</dbReference>
<feature type="chain" id="PRO_5038431583" description="Tripartite tricarboxylate transporter family receptor" evidence="2">
    <location>
        <begin position="21"/>
        <end position="323"/>
    </location>
</feature>
<evidence type="ECO:0000313" key="3">
    <source>
        <dbReference type="EMBL" id="ESL03837.1"/>
    </source>
</evidence>
<dbReference type="STRING" id="592026.GCWU0000282_001004"/>
<keyword evidence="2" id="KW-0732">Signal</keyword>
<evidence type="ECO:0000313" key="4">
    <source>
        <dbReference type="Proteomes" id="UP000018227"/>
    </source>
</evidence>
<keyword evidence="4" id="KW-1185">Reference proteome</keyword>
<dbReference type="OrthoDB" id="8880247at2"/>
<dbReference type="eggNOG" id="COG3181">
    <property type="taxonomic scope" value="Bacteria"/>
</dbReference>
<dbReference type="SUPFAM" id="SSF53850">
    <property type="entry name" value="Periplasmic binding protein-like II"/>
    <property type="match status" value="1"/>
</dbReference>
<dbReference type="InterPro" id="IPR042100">
    <property type="entry name" value="Bug_dom1"/>
</dbReference>
<dbReference type="Proteomes" id="UP000018227">
    <property type="component" value="Unassembled WGS sequence"/>
</dbReference>
<dbReference type="PIRSF" id="PIRSF017082">
    <property type="entry name" value="YflP"/>
    <property type="match status" value="1"/>
</dbReference>
<accession>V2Y6W3</accession>
<reference evidence="3 4" key="1">
    <citation type="submission" date="2013-06" db="EMBL/GenBank/DDBJ databases">
        <authorList>
            <person name="Weinstock G."/>
            <person name="Sodergren E."/>
            <person name="Clifton S."/>
            <person name="Fulton L."/>
            <person name="Fulton B."/>
            <person name="Courtney L."/>
            <person name="Fronick C."/>
            <person name="Harrison M."/>
            <person name="Strong C."/>
            <person name="Farmer C."/>
            <person name="Delahaunty K."/>
            <person name="Markovic C."/>
            <person name="Hall O."/>
            <person name="Minx P."/>
            <person name="Tomlinson C."/>
            <person name="Mitreva M."/>
            <person name="Nelson J."/>
            <person name="Hou S."/>
            <person name="Wollam A."/>
            <person name="Pepin K.H."/>
            <person name="Johnson M."/>
            <person name="Bhonagiri V."/>
            <person name="Nash W.E."/>
            <person name="Warren W."/>
            <person name="Chinwalla A."/>
            <person name="Mardis E.R."/>
            <person name="Wilson R.K."/>
        </authorList>
    </citation>
    <scope>NUCLEOTIDE SEQUENCE [LARGE SCALE GENOMIC DNA]</scope>
    <source>
        <strain evidence="3 4">ATCC 51271</strain>
    </source>
</reference>
<dbReference type="CDD" id="cd07012">
    <property type="entry name" value="PBP2_Bug_TTT"/>
    <property type="match status" value="1"/>
</dbReference>
<dbReference type="PANTHER" id="PTHR42928">
    <property type="entry name" value="TRICARBOXYLATE-BINDING PROTEIN"/>
    <property type="match status" value="1"/>
</dbReference>